<dbReference type="NCBIfam" id="NF004790">
    <property type="entry name" value="PRK06136.1"/>
    <property type="match status" value="1"/>
</dbReference>
<dbReference type="CDD" id="cd06578">
    <property type="entry name" value="HemD"/>
    <property type="match status" value="1"/>
</dbReference>
<dbReference type="InterPro" id="IPR035996">
    <property type="entry name" value="4pyrrol_Methylase_sf"/>
</dbReference>
<accession>A0A1G9ZI25</accession>
<organism evidence="9 10">
    <name type="scientific">Megasphaera paucivorans</name>
    <dbReference type="NCBI Taxonomy" id="349095"/>
    <lineage>
        <taxon>Bacteria</taxon>
        <taxon>Bacillati</taxon>
        <taxon>Bacillota</taxon>
        <taxon>Negativicutes</taxon>
        <taxon>Veillonellales</taxon>
        <taxon>Veillonellaceae</taxon>
        <taxon>Megasphaera</taxon>
    </lineage>
</organism>
<evidence type="ECO:0000256" key="3">
    <source>
        <dbReference type="ARBA" id="ARBA00022679"/>
    </source>
</evidence>
<dbReference type="InterPro" id="IPR036108">
    <property type="entry name" value="4pyrrol_syn_uPrphyn_synt_sf"/>
</dbReference>
<dbReference type="NCBIfam" id="TIGR01469">
    <property type="entry name" value="cobA_cysG_Cterm"/>
    <property type="match status" value="1"/>
</dbReference>
<dbReference type="AlphaFoldDB" id="A0A1G9ZI25"/>
<dbReference type="PROSITE" id="PS00840">
    <property type="entry name" value="SUMT_2"/>
    <property type="match status" value="1"/>
</dbReference>
<dbReference type="Pfam" id="PF00590">
    <property type="entry name" value="TP_methylase"/>
    <property type="match status" value="1"/>
</dbReference>
<dbReference type="FunFam" id="3.30.950.10:FF:000001">
    <property type="entry name" value="Siroheme synthase"/>
    <property type="match status" value="1"/>
</dbReference>
<evidence type="ECO:0000256" key="2">
    <source>
        <dbReference type="ARBA" id="ARBA00022603"/>
    </source>
</evidence>
<dbReference type="GO" id="GO:0004852">
    <property type="term" value="F:uroporphyrinogen-III synthase activity"/>
    <property type="evidence" value="ECO:0007669"/>
    <property type="project" value="InterPro"/>
</dbReference>
<feature type="domain" description="Tetrapyrrole biosynthesis uroporphyrinogen III synthase" evidence="8">
    <location>
        <begin position="267"/>
        <end position="495"/>
    </location>
</feature>
<dbReference type="Gene3D" id="3.40.1010.10">
    <property type="entry name" value="Cobalt-precorrin-4 Transmethylase, Domain 1"/>
    <property type="match status" value="1"/>
</dbReference>
<dbReference type="CDD" id="cd11642">
    <property type="entry name" value="SUMT"/>
    <property type="match status" value="1"/>
</dbReference>
<dbReference type="InterPro" id="IPR050161">
    <property type="entry name" value="Siro_Cobalamin_biosynth"/>
</dbReference>
<comment type="similarity">
    <text evidence="6">Belongs to the precorrin methyltransferase family.</text>
</comment>
<protein>
    <recommendedName>
        <fullName evidence="1">uroporphyrinogen-III C-methyltransferase</fullName>
        <ecNumber evidence="1">2.1.1.107</ecNumber>
    </recommendedName>
</protein>
<dbReference type="RefSeq" id="WP_091652118.1">
    <property type="nucleotide sequence ID" value="NZ_FNHQ01000030.1"/>
</dbReference>
<evidence type="ECO:0000259" key="8">
    <source>
        <dbReference type="Pfam" id="PF02602"/>
    </source>
</evidence>
<dbReference type="OrthoDB" id="9815856at2"/>
<dbReference type="Pfam" id="PF02602">
    <property type="entry name" value="HEM4"/>
    <property type="match status" value="1"/>
</dbReference>
<feature type="domain" description="Tetrapyrrole methylase" evidence="7">
    <location>
        <begin position="5"/>
        <end position="215"/>
    </location>
</feature>
<dbReference type="GO" id="GO:0004851">
    <property type="term" value="F:uroporphyrin-III C-methyltransferase activity"/>
    <property type="evidence" value="ECO:0007669"/>
    <property type="project" value="UniProtKB-EC"/>
</dbReference>
<dbReference type="GO" id="GO:0032259">
    <property type="term" value="P:methylation"/>
    <property type="evidence" value="ECO:0007669"/>
    <property type="project" value="UniProtKB-KW"/>
</dbReference>
<dbReference type="Gene3D" id="3.30.950.10">
    <property type="entry name" value="Methyltransferase, Cobalt-precorrin-4 Transmethylase, Domain 2"/>
    <property type="match status" value="1"/>
</dbReference>
<keyword evidence="3 6" id="KW-0808">Transferase</keyword>
<evidence type="ECO:0000256" key="5">
    <source>
        <dbReference type="ARBA" id="ARBA00023244"/>
    </source>
</evidence>
<dbReference type="EC" id="2.1.1.107" evidence="1"/>
<evidence type="ECO:0000256" key="4">
    <source>
        <dbReference type="ARBA" id="ARBA00022691"/>
    </source>
</evidence>
<dbReference type="PANTHER" id="PTHR45790">
    <property type="entry name" value="SIROHEME SYNTHASE-RELATED"/>
    <property type="match status" value="1"/>
</dbReference>
<dbReference type="InterPro" id="IPR014776">
    <property type="entry name" value="4pyrrole_Mease_sub2"/>
</dbReference>
<evidence type="ECO:0000259" key="7">
    <source>
        <dbReference type="Pfam" id="PF00590"/>
    </source>
</evidence>
<sequence length="508" mass="55517">MAGIVYLVGAGPGNYKLLTLRGKEVLSRAEVVIYDHLADSRLLKFAPAEAEFIYAGKKAQQHTLTQEEINSLLIRKAKENKTVVRLKGGDPFVFGRGGEEAHSLSAAHILFEIVPGITSAIAVPAYAGIPVTERGTASSFAVVTGHESPDKTTSSIRWEKLSTAVDTLIFLMGVKNLSYITEKLIANGRAPETPAALIRWGTKAEQKTLITTLENASCTAKRYDLKPPAIFLVGSVVNFNKQISWFENKPLFGETILITRTSVPASDLTDLLEDQGARCIELPTIQIMEPADAYASLQTAICHIDSYDWIVFTSINGVHAFFTQLKKQHRDSRALGHAKFAVIGAATKTALSQYGITADIIPGRYCAEELVEVMRPHIKKDCRILIPRARDARPYLPEQLSKIAAVVDVAEAYRTTAAVENKSKLIALLQSKTVTMITFTSSSTVENLILLLGEQKSLLSDITLACIGPITASTCRAYGLAPIITADTYTMDGLAKKIKEWKWVTHEV</sequence>
<name>A0A1G9ZI25_9FIRM</name>
<evidence type="ECO:0000256" key="6">
    <source>
        <dbReference type="RuleBase" id="RU003960"/>
    </source>
</evidence>
<dbReference type="SUPFAM" id="SSF69618">
    <property type="entry name" value="HemD-like"/>
    <property type="match status" value="1"/>
</dbReference>
<dbReference type="Proteomes" id="UP000199309">
    <property type="component" value="Unassembled WGS sequence"/>
</dbReference>
<dbReference type="InterPro" id="IPR006366">
    <property type="entry name" value="CobA/CysG_C"/>
</dbReference>
<dbReference type="InterPro" id="IPR000878">
    <property type="entry name" value="4pyrrol_Mease"/>
</dbReference>
<dbReference type="PANTHER" id="PTHR45790:SF3">
    <property type="entry name" value="S-ADENOSYL-L-METHIONINE-DEPENDENT UROPORPHYRINOGEN III METHYLTRANSFERASE, CHLOROPLASTIC"/>
    <property type="match status" value="1"/>
</dbReference>
<dbReference type="STRING" id="349095.SAMN05660299_02331"/>
<keyword evidence="5" id="KW-0627">Porphyrin biosynthesis</keyword>
<reference evidence="9 10" key="1">
    <citation type="submission" date="2016-10" db="EMBL/GenBank/DDBJ databases">
        <authorList>
            <person name="de Groot N.N."/>
        </authorList>
    </citation>
    <scope>NUCLEOTIDE SEQUENCE [LARGE SCALE GENOMIC DNA]</scope>
    <source>
        <strain evidence="9 10">DSM 16981</strain>
    </source>
</reference>
<dbReference type="SUPFAM" id="SSF53790">
    <property type="entry name" value="Tetrapyrrole methylase"/>
    <property type="match status" value="1"/>
</dbReference>
<evidence type="ECO:0000313" key="10">
    <source>
        <dbReference type="Proteomes" id="UP000199309"/>
    </source>
</evidence>
<dbReference type="PROSITE" id="PS00839">
    <property type="entry name" value="SUMT_1"/>
    <property type="match status" value="1"/>
</dbReference>
<dbReference type="GO" id="GO:0019354">
    <property type="term" value="P:siroheme biosynthetic process"/>
    <property type="evidence" value="ECO:0007669"/>
    <property type="project" value="InterPro"/>
</dbReference>
<evidence type="ECO:0000256" key="1">
    <source>
        <dbReference type="ARBA" id="ARBA00012162"/>
    </source>
</evidence>
<evidence type="ECO:0000313" key="9">
    <source>
        <dbReference type="EMBL" id="SDN21008.1"/>
    </source>
</evidence>
<dbReference type="FunFam" id="3.40.1010.10:FF:000001">
    <property type="entry name" value="Siroheme synthase"/>
    <property type="match status" value="1"/>
</dbReference>
<gene>
    <name evidence="9" type="ORF">SAMN05660299_02331</name>
</gene>
<dbReference type="InterPro" id="IPR003754">
    <property type="entry name" value="4pyrrol_synth_uPrphyn_synth"/>
</dbReference>
<dbReference type="InterPro" id="IPR003043">
    <property type="entry name" value="Uropor_MeTrfase_CS"/>
</dbReference>
<keyword evidence="10" id="KW-1185">Reference proteome</keyword>
<keyword evidence="4" id="KW-0949">S-adenosyl-L-methionine</keyword>
<proteinExistence type="inferred from homology"/>
<keyword evidence="2 6" id="KW-0489">Methyltransferase</keyword>
<dbReference type="Gene3D" id="3.40.50.10090">
    <property type="match status" value="2"/>
</dbReference>
<dbReference type="EMBL" id="FNHQ01000030">
    <property type="protein sequence ID" value="SDN21008.1"/>
    <property type="molecule type" value="Genomic_DNA"/>
</dbReference>
<dbReference type="InterPro" id="IPR014777">
    <property type="entry name" value="4pyrrole_Mease_sub1"/>
</dbReference>